<dbReference type="PANTHER" id="PTHR33453:SF34">
    <property type="entry name" value="RIBOSOME-INACTIVATING PROTEIN"/>
    <property type="match status" value="1"/>
</dbReference>
<protein>
    <submittedName>
        <fullName evidence="1">Uncharacterized protein</fullName>
    </submittedName>
</protein>
<comment type="caution">
    <text evidence="1">The sequence shown here is derived from an EMBL/GenBank/DDBJ whole genome shotgun (WGS) entry which is preliminary data.</text>
</comment>
<accession>A0ABQ3QF32</accession>
<dbReference type="Pfam" id="PF00161">
    <property type="entry name" value="RIP"/>
    <property type="match status" value="1"/>
</dbReference>
<organism evidence="1 2">
    <name type="scientific">Streptomyces violascens</name>
    <dbReference type="NCBI Taxonomy" id="67381"/>
    <lineage>
        <taxon>Bacteria</taxon>
        <taxon>Bacillati</taxon>
        <taxon>Actinomycetota</taxon>
        <taxon>Actinomycetes</taxon>
        <taxon>Kitasatosporales</taxon>
        <taxon>Streptomycetaceae</taxon>
        <taxon>Streptomyces</taxon>
    </lineage>
</organism>
<dbReference type="PANTHER" id="PTHR33453">
    <property type="match status" value="1"/>
</dbReference>
<evidence type="ECO:0000313" key="2">
    <source>
        <dbReference type="Proteomes" id="UP001050808"/>
    </source>
</evidence>
<dbReference type="InterPro" id="IPR016138">
    <property type="entry name" value="Ribosome_inactivat_prot_sub1"/>
</dbReference>
<dbReference type="SUPFAM" id="SSF56371">
    <property type="entry name" value="Ribosome inactivating proteins (RIP)"/>
    <property type="match status" value="1"/>
</dbReference>
<dbReference type="Proteomes" id="UP001050808">
    <property type="component" value="Unassembled WGS sequence"/>
</dbReference>
<dbReference type="InterPro" id="IPR017989">
    <property type="entry name" value="Ribosome_inactivat_1/2"/>
</dbReference>
<dbReference type="InterPro" id="IPR001574">
    <property type="entry name" value="Ribosome_inactivat_prot"/>
</dbReference>
<dbReference type="Gene3D" id="3.40.420.10">
    <property type="entry name" value="Ricin (A subunit), domain 1"/>
    <property type="match status" value="1"/>
</dbReference>
<gene>
    <name evidence="1" type="ORF">Sviol_02400</name>
</gene>
<evidence type="ECO:0000313" key="1">
    <source>
        <dbReference type="EMBL" id="GHI35832.1"/>
    </source>
</evidence>
<dbReference type="RefSeq" id="WP_189970881.1">
    <property type="nucleotide sequence ID" value="NZ_BMUA01000040.1"/>
</dbReference>
<name>A0ABQ3QF32_9ACTN</name>
<keyword evidence="2" id="KW-1185">Reference proteome</keyword>
<proteinExistence type="predicted"/>
<reference evidence="1" key="1">
    <citation type="submission" date="2024-05" db="EMBL/GenBank/DDBJ databases">
        <title>Whole genome shotgun sequence of Streptomyces violascens NBRC 12920.</title>
        <authorList>
            <person name="Komaki H."/>
            <person name="Tamura T."/>
        </authorList>
    </citation>
    <scope>NUCLEOTIDE SEQUENCE</scope>
    <source>
        <strain evidence="1">NBRC 12920</strain>
    </source>
</reference>
<sequence>MLNLRRVDGRALSRLLAVLVVLALGLGAGLAGPGRARADTANGRIKNARMTVTQAGRLQAQSYVNFIREVQNAAGHPLAPRLQQTQTNNLALLRADIEFAGQQLQLWITPDNMYLRGFTNAAGDTFAFNDYPLETEMQAFVNAHSPDVSLLPTGRFRTLPYAASYTAIERAAGRGRDNTPLTHGNLVGSTSTLLTTGNPNANTAGALLFFIQFVSEAARFRLVAEDIGRGMQGVNTGRGVPAELQELENDWGHASDWAYREIAGHNQPEHNVGRLFDRRFGPFRTLADLAAAVMMLQGAPGGDSQV</sequence>
<dbReference type="PRINTS" id="PR00396">
    <property type="entry name" value="SHIGARICIN"/>
</dbReference>
<dbReference type="InterPro" id="IPR036041">
    <property type="entry name" value="Ribosome-inact_prot_sf"/>
</dbReference>
<dbReference type="EMBL" id="BNDY01000002">
    <property type="protein sequence ID" value="GHI35832.1"/>
    <property type="molecule type" value="Genomic_DNA"/>
</dbReference>